<dbReference type="PANTHER" id="PTHR10517:SF14">
    <property type="entry name" value="FOLATE RECEPTOR 1-RELATED"/>
    <property type="match status" value="1"/>
</dbReference>
<evidence type="ECO:0000256" key="2">
    <source>
        <dbReference type="ARBA" id="ARBA00022729"/>
    </source>
</evidence>
<dbReference type="InterPro" id="IPR018143">
    <property type="entry name" value="Folate_rcpt-like"/>
</dbReference>
<dbReference type="Pfam" id="PF03024">
    <property type="entry name" value="Folate_rec"/>
    <property type="match status" value="1"/>
</dbReference>
<feature type="signal peptide" evidence="4">
    <location>
        <begin position="1"/>
        <end position="21"/>
    </location>
</feature>
<reference evidence="6 7" key="1">
    <citation type="submission" date="2024-11" db="EMBL/GenBank/DDBJ databases">
        <title>Chromosome-level genome assembly of the freshwater bivalve Anodonta woodiana.</title>
        <authorList>
            <person name="Chen X."/>
        </authorList>
    </citation>
    <scope>NUCLEOTIDE SEQUENCE [LARGE SCALE GENOMIC DNA]</scope>
    <source>
        <strain evidence="6">MN2024</strain>
        <tissue evidence="6">Gills</tissue>
    </source>
</reference>
<keyword evidence="2 4" id="KW-0732">Signal</keyword>
<dbReference type="EMBL" id="JBJQND010000004">
    <property type="protein sequence ID" value="KAL3880044.1"/>
    <property type="molecule type" value="Genomic_DNA"/>
</dbReference>
<name>A0ABD3X1C7_SINWO</name>
<evidence type="ECO:0000259" key="5">
    <source>
        <dbReference type="Pfam" id="PF03024"/>
    </source>
</evidence>
<organism evidence="6 7">
    <name type="scientific">Sinanodonta woodiana</name>
    <name type="common">Chinese pond mussel</name>
    <name type="synonym">Anodonta woodiana</name>
    <dbReference type="NCBI Taxonomy" id="1069815"/>
    <lineage>
        <taxon>Eukaryota</taxon>
        <taxon>Metazoa</taxon>
        <taxon>Spiralia</taxon>
        <taxon>Lophotrochozoa</taxon>
        <taxon>Mollusca</taxon>
        <taxon>Bivalvia</taxon>
        <taxon>Autobranchia</taxon>
        <taxon>Heteroconchia</taxon>
        <taxon>Palaeoheterodonta</taxon>
        <taxon>Unionida</taxon>
        <taxon>Unionoidea</taxon>
        <taxon>Unionidae</taxon>
        <taxon>Unioninae</taxon>
        <taxon>Sinanodonta</taxon>
    </lineage>
</organism>
<protein>
    <recommendedName>
        <fullName evidence="5">Folate receptor-like domain-containing protein</fullName>
    </recommendedName>
</protein>
<evidence type="ECO:0000313" key="6">
    <source>
        <dbReference type="EMBL" id="KAL3880044.1"/>
    </source>
</evidence>
<dbReference type="AlphaFoldDB" id="A0ABD3X1C7"/>
<evidence type="ECO:0000313" key="7">
    <source>
        <dbReference type="Proteomes" id="UP001634394"/>
    </source>
</evidence>
<keyword evidence="7" id="KW-1185">Reference proteome</keyword>
<comment type="similarity">
    <text evidence="1">Belongs to the folate receptor family.</text>
</comment>
<dbReference type="PANTHER" id="PTHR10517">
    <property type="entry name" value="FOLATE RECEPTOR"/>
    <property type="match status" value="1"/>
</dbReference>
<feature type="chain" id="PRO_5044771294" description="Folate receptor-like domain-containing protein" evidence="4">
    <location>
        <begin position="22"/>
        <end position="249"/>
    </location>
</feature>
<accession>A0ABD3X1C7</accession>
<comment type="caution">
    <text evidence="6">The sequence shown here is derived from an EMBL/GenBank/DDBJ whole genome shotgun (WGS) entry which is preliminary data.</text>
</comment>
<evidence type="ECO:0000256" key="1">
    <source>
        <dbReference type="ARBA" id="ARBA00007932"/>
    </source>
</evidence>
<proteinExistence type="inferred from homology"/>
<keyword evidence="3" id="KW-1015">Disulfide bond</keyword>
<dbReference type="Proteomes" id="UP001634394">
    <property type="component" value="Unassembled WGS sequence"/>
</dbReference>
<feature type="domain" description="Folate receptor-like" evidence="5">
    <location>
        <begin position="30"/>
        <end position="202"/>
    </location>
</feature>
<sequence>MDSTFLYLVSFTFEVLILTAAKDASDYLNYCPDAVYHKKVPGPEPELFGECAPWKSRACCNSNSTVTFHNKSTWLNFNWNHCPNRTMSDKCKTRFLQDLCFYECSPNTGPWIQKVSMKIRNERPMNVPLCNSTCYKWWNDCQNEYTCLNNWGKGFNWISGTNQCPASAVCRPFTEVFKDATTFCNQIWDFAWQVVPDSEPCMKLQFNGSNPNDAVAQQKARQLANRTNSKNADISVISLVAVLIIMLTV</sequence>
<evidence type="ECO:0000256" key="3">
    <source>
        <dbReference type="ARBA" id="ARBA00023157"/>
    </source>
</evidence>
<gene>
    <name evidence="6" type="ORF">ACJMK2_032316</name>
</gene>
<evidence type="ECO:0000256" key="4">
    <source>
        <dbReference type="SAM" id="SignalP"/>
    </source>
</evidence>
<dbReference type="InterPro" id="IPR004269">
    <property type="entry name" value="Folate_rcpt"/>
</dbReference>